<dbReference type="KEGG" id="ffu:CLAFUR5_13169"/>
<name>A0A9Q8UV97_PASFU</name>
<proteinExistence type="predicted"/>
<dbReference type="Proteomes" id="UP000756132">
    <property type="component" value="Chromosome 11"/>
</dbReference>
<organism evidence="1 2">
    <name type="scientific">Passalora fulva</name>
    <name type="common">Tomato leaf mold</name>
    <name type="synonym">Cladosporium fulvum</name>
    <dbReference type="NCBI Taxonomy" id="5499"/>
    <lineage>
        <taxon>Eukaryota</taxon>
        <taxon>Fungi</taxon>
        <taxon>Dikarya</taxon>
        <taxon>Ascomycota</taxon>
        <taxon>Pezizomycotina</taxon>
        <taxon>Dothideomycetes</taxon>
        <taxon>Dothideomycetidae</taxon>
        <taxon>Mycosphaerellales</taxon>
        <taxon>Mycosphaerellaceae</taxon>
        <taxon>Fulvia</taxon>
    </lineage>
</organism>
<reference evidence="1" key="1">
    <citation type="submission" date="2021-12" db="EMBL/GenBank/DDBJ databases">
        <authorList>
            <person name="Zaccaron A."/>
            <person name="Stergiopoulos I."/>
        </authorList>
    </citation>
    <scope>NUCLEOTIDE SEQUENCE</scope>
    <source>
        <strain evidence="1">Race5_Kim</strain>
    </source>
</reference>
<dbReference type="RefSeq" id="XP_047768135.1">
    <property type="nucleotide sequence ID" value="XM_047912317.1"/>
</dbReference>
<evidence type="ECO:0008006" key="3">
    <source>
        <dbReference type="Google" id="ProtNLM"/>
    </source>
</evidence>
<dbReference type="OrthoDB" id="412402at2759"/>
<evidence type="ECO:0000313" key="1">
    <source>
        <dbReference type="EMBL" id="UJO23769.1"/>
    </source>
</evidence>
<sequence length="513" mass="58642">MDSALTFGVELEFVAVYAQNTFTNTPWKDLIWKKDVDLCDSDFGNGQYVEIHHALHYFLRKHGLGPSFNSKNTEPYTTWSIKEELTELTATERALLPDTHVQRSVEISSPILRLDDPSCSGRIQQVLTVLRWIEQNFDCRFITNETCGHHVHFAHGKKGFSIDIAKRIYQIFLAHERAIDSIHAASRVTAHTWRRDVSEEELKRPDYASLTSLHVNGHLYHCADDATRNVPHDRNLITWLQNIEECQSYRALCRMFELQFLSINELYGHATTVNFDNMFLSNTDIPKSKPSETIEFRQHLGTLDFTKIYRYVHFLGYIITYCMHAPDTAFLQTLLAATQPDYTFEDLCKEINMPADITALFHYIPNPEMDTASAVPELPKSIPNLLAQNAHENTTNYLPTTITPLLTQKFQSLYYGINPSTPPITLSQEAIYDRLFSICTNVGHQPPTDIKIHYSPHEAWSIFLKDLASAYGPTTNTLTTDRAAYALVLEEHERRRAEQGPAVGSIFGVGFRH</sequence>
<protein>
    <recommendedName>
        <fullName evidence="3">Amidoligase enzyme-domain-containing protein</fullName>
    </recommendedName>
</protein>
<evidence type="ECO:0000313" key="2">
    <source>
        <dbReference type="Proteomes" id="UP000756132"/>
    </source>
</evidence>
<reference evidence="1" key="2">
    <citation type="journal article" date="2022" name="Microb. Genom.">
        <title>A chromosome-scale genome assembly of the tomato pathogen Cladosporium fulvum reveals a compartmentalized genome architecture and the presence of a dispensable chromosome.</title>
        <authorList>
            <person name="Zaccaron A.Z."/>
            <person name="Chen L.H."/>
            <person name="Samaras A."/>
            <person name="Stergiopoulos I."/>
        </authorList>
    </citation>
    <scope>NUCLEOTIDE SEQUENCE</scope>
    <source>
        <strain evidence="1">Race5_Kim</strain>
    </source>
</reference>
<dbReference type="Pfam" id="PF12224">
    <property type="entry name" value="Amidoligase_2"/>
    <property type="match status" value="1"/>
</dbReference>
<dbReference type="PANTHER" id="PTHR36847">
    <property type="entry name" value="AMIDOLIGASE ENZYME"/>
    <property type="match status" value="1"/>
</dbReference>
<keyword evidence="2" id="KW-1185">Reference proteome</keyword>
<dbReference type="AlphaFoldDB" id="A0A9Q8UV97"/>
<dbReference type="InterPro" id="IPR022025">
    <property type="entry name" value="Amidoligase_2"/>
</dbReference>
<dbReference type="GeneID" id="71993047"/>
<gene>
    <name evidence="1" type="ORF">CLAFUR5_13169</name>
</gene>
<accession>A0A9Q8UV97</accession>
<dbReference type="EMBL" id="CP090173">
    <property type="protein sequence ID" value="UJO23769.1"/>
    <property type="molecule type" value="Genomic_DNA"/>
</dbReference>
<dbReference type="PANTHER" id="PTHR36847:SF1">
    <property type="entry name" value="AMIDOLIGASE ENZYME"/>
    <property type="match status" value="1"/>
</dbReference>